<feature type="transmembrane region" description="Helical" evidence="7">
    <location>
        <begin position="84"/>
        <end position="101"/>
    </location>
</feature>
<dbReference type="Proteomes" id="UP000030762">
    <property type="component" value="Unassembled WGS sequence"/>
</dbReference>
<evidence type="ECO:0000256" key="7">
    <source>
        <dbReference type="SAM" id="Phobius"/>
    </source>
</evidence>
<dbReference type="EMBL" id="JH767155">
    <property type="protein sequence ID" value="EQC34331.1"/>
    <property type="molecule type" value="Genomic_DNA"/>
</dbReference>
<dbReference type="GeneID" id="19948831"/>
<gene>
    <name evidence="8" type="ORF">SDRG_08104</name>
</gene>
<evidence type="ECO:0000256" key="5">
    <source>
        <dbReference type="ARBA" id="ARBA00022989"/>
    </source>
</evidence>
<feature type="transmembrane region" description="Helical" evidence="7">
    <location>
        <begin position="358"/>
        <end position="380"/>
    </location>
</feature>
<dbReference type="OrthoDB" id="10261753at2759"/>
<keyword evidence="6 7" id="KW-0472">Membrane</keyword>
<comment type="similarity">
    <text evidence="2">Belongs to the SLC29A/ENT transporter (TC 2.A.57) family.</text>
</comment>
<evidence type="ECO:0000256" key="6">
    <source>
        <dbReference type="ARBA" id="ARBA00023136"/>
    </source>
</evidence>
<accession>T0QHV2</accession>
<feature type="transmembrane region" description="Helical" evidence="7">
    <location>
        <begin position="107"/>
        <end position="130"/>
    </location>
</feature>
<feature type="transmembrane region" description="Helical" evidence="7">
    <location>
        <begin position="50"/>
        <end position="72"/>
    </location>
</feature>
<feature type="transmembrane region" description="Helical" evidence="7">
    <location>
        <begin position="151"/>
        <end position="172"/>
    </location>
</feature>
<protein>
    <submittedName>
        <fullName evidence="8">Uncharacterized protein</fullName>
    </submittedName>
</protein>
<feature type="transmembrane region" description="Helical" evidence="7">
    <location>
        <begin position="325"/>
        <end position="346"/>
    </location>
</feature>
<dbReference type="PANTHER" id="PTHR10332">
    <property type="entry name" value="EQUILIBRATIVE NUCLEOSIDE TRANSPORTER"/>
    <property type="match status" value="1"/>
</dbReference>
<feature type="transmembrane region" description="Helical" evidence="7">
    <location>
        <begin position="259"/>
        <end position="281"/>
    </location>
</feature>
<dbReference type="PIRSF" id="PIRSF016379">
    <property type="entry name" value="ENT"/>
    <property type="match status" value="1"/>
</dbReference>
<evidence type="ECO:0000256" key="2">
    <source>
        <dbReference type="ARBA" id="ARBA00007965"/>
    </source>
</evidence>
<dbReference type="RefSeq" id="XP_008612193.1">
    <property type="nucleotide sequence ID" value="XM_008613971.1"/>
</dbReference>
<reference evidence="8 9" key="1">
    <citation type="submission" date="2012-04" db="EMBL/GenBank/DDBJ databases">
        <title>The Genome Sequence of Saprolegnia declina VS20.</title>
        <authorList>
            <consortium name="The Broad Institute Genome Sequencing Platform"/>
            <person name="Russ C."/>
            <person name="Nusbaum C."/>
            <person name="Tyler B."/>
            <person name="van West P."/>
            <person name="Dieguez-Uribeondo J."/>
            <person name="de Bruijn I."/>
            <person name="Tripathy S."/>
            <person name="Jiang R."/>
            <person name="Young S.K."/>
            <person name="Zeng Q."/>
            <person name="Gargeya S."/>
            <person name="Fitzgerald M."/>
            <person name="Haas B."/>
            <person name="Abouelleil A."/>
            <person name="Alvarado L."/>
            <person name="Arachchi H.M."/>
            <person name="Berlin A."/>
            <person name="Chapman S.B."/>
            <person name="Goldberg J."/>
            <person name="Griggs A."/>
            <person name="Gujja S."/>
            <person name="Hansen M."/>
            <person name="Howarth C."/>
            <person name="Imamovic A."/>
            <person name="Larimer J."/>
            <person name="McCowen C."/>
            <person name="Montmayeur A."/>
            <person name="Murphy C."/>
            <person name="Neiman D."/>
            <person name="Pearson M."/>
            <person name="Priest M."/>
            <person name="Roberts A."/>
            <person name="Saif S."/>
            <person name="Shea T."/>
            <person name="Sisk P."/>
            <person name="Sykes S."/>
            <person name="Wortman J."/>
            <person name="Nusbaum C."/>
            <person name="Birren B."/>
        </authorList>
    </citation>
    <scope>NUCLEOTIDE SEQUENCE [LARGE SCALE GENOMIC DNA]</scope>
    <source>
        <strain evidence="8 9">VS20</strain>
    </source>
</reference>
<evidence type="ECO:0000256" key="1">
    <source>
        <dbReference type="ARBA" id="ARBA00004141"/>
    </source>
</evidence>
<evidence type="ECO:0000313" key="9">
    <source>
        <dbReference type="Proteomes" id="UP000030762"/>
    </source>
</evidence>
<organism evidence="8 9">
    <name type="scientific">Saprolegnia diclina (strain VS20)</name>
    <dbReference type="NCBI Taxonomy" id="1156394"/>
    <lineage>
        <taxon>Eukaryota</taxon>
        <taxon>Sar</taxon>
        <taxon>Stramenopiles</taxon>
        <taxon>Oomycota</taxon>
        <taxon>Saprolegniomycetes</taxon>
        <taxon>Saprolegniales</taxon>
        <taxon>Saprolegniaceae</taxon>
        <taxon>Saprolegnia</taxon>
    </lineage>
</organism>
<keyword evidence="4 7" id="KW-0812">Transmembrane</keyword>
<dbReference type="PANTHER" id="PTHR10332:SF10">
    <property type="entry name" value="EQUILIBRATIVE NUCLEOSIDE TRANSPORTER 4"/>
    <property type="match status" value="1"/>
</dbReference>
<dbReference type="InParanoid" id="T0QHV2"/>
<dbReference type="eggNOG" id="KOG1479">
    <property type="taxonomic scope" value="Eukaryota"/>
</dbReference>
<dbReference type="OMA" id="GSPWTTK"/>
<feature type="transmembrane region" description="Helical" evidence="7">
    <location>
        <begin position="12"/>
        <end position="30"/>
    </location>
</feature>
<evidence type="ECO:0000313" key="8">
    <source>
        <dbReference type="EMBL" id="EQC34331.1"/>
    </source>
</evidence>
<keyword evidence="9" id="KW-1185">Reference proteome</keyword>
<dbReference type="InterPro" id="IPR002259">
    <property type="entry name" value="Eqnu_transpt"/>
</dbReference>
<feature type="transmembrane region" description="Helical" evidence="7">
    <location>
        <begin position="192"/>
        <end position="213"/>
    </location>
</feature>
<evidence type="ECO:0000256" key="3">
    <source>
        <dbReference type="ARBA" id="ARBA00022448"/>
    </source>
</evidence>
<evidence type="ECO:0000256" key="4">
    <source>
        <dbReference type="ARBA" id="ARBA00022692"/>
    </source>
</evidence>
<dbReference type="PRINTS" id="PR01130">
    <property type="entry name" value="DERENTRNSPRT"/>
</dbReference>
<dbReference type="VEuPathDB" id="FungiDB:SDRG_08104"/>
<keyword evidence="3" id="KW-0813">Transport</keyword>
<feature type="transmembrane region" description="Helical" evidence="7">
    <location>
        <begin position="293"/>
        <end position="313"/>
    </location>
</feature>
<comment type="subcellular location">
    <subcellularLocation>
        <location evidence="1">Membrane</location>
        <topology evidence="1">Multi-pass membrane protein</topology>
    </subcellularLocation>
</comment>
<sequence>MARAPADRCHAGYLVLFLMGVAALLPWNVFITADGYFGQRLAGTPVATSFLTYFSMAFNLTALGVLTLNTVCFRSYLPRPSVKITVALVGIALVVFLSTVLVKTPSIQGMVFFNMTMTSIVVASICAAYLQEGLFELTATFPERYTQAIMTGQSLAGFLVSLSAFCIAYLHLNPTTFQMAWYVGDDATESAFSYFLTAFVTIALAMLAFAAFLKSPVARFYMAPPSNGVVASLESLLEDAPKGKVTLNPAKVLWRVRSYAISVVLAFFLSLAVFPVLTSAVVSSSSNKTFRALFTPLTFVLFNAGDLFGRIVAGVGPHLLSGRGLVLLSLLRLGFLPLLGLCRLQATTPTHVVLDHDAYPLVLIFLCAFSNGLVVSLAMMQSAHSVAPHQRALTGALMFFCLTFGLTLGALASFLTHAWLVPSS</sequence>
<keyword evidence="5 7" id="KW-1133">Transmembrane helix</keyword>
<dbReference type="Pfam" id="PF01733">
    <property type="entry name" value="Nucleoside_tran"/>
    <property type="match status" value="1"/>
</dbReference>
<proteinExistence type="inferred from homology"/>
<dbReference type="AlphaFoldDB" id="T0QHV2"/>
<dbReference type="GO" id="GO:0005886">
    <property type="term" value="C:plasma membrane"/>
    <property type="evidence" value="ECO:0007669"/>
    <property type="project" value="TreeGrafter"/>
</dbReference>
<name>T0QHV2_SAPDV</name>
<dbReference type="GO" id="GO:0005337">
    <property type="term" value="F:nucleoside transmembrane transporter activity"/>
    <property type="evidence" value="ECO:0007669"/>
    <property type="project" value="InterPro"/>
</dbReference>
<feature type="transmembrane region" description="Helical" evidence="7">
    <location>
        <begin position="392"/>
        <end position="420"/>
    </location>
</feature>